<keyword evidence="1" id="KW-0472">Membrane</keyword>
<organism evidence="2 3">
    <name type="scientific">Cannabis sativa</name>
    <name type="common">Hemp</name>
    <name type="synonym">Marijuana</name>
    <dbReference type="NCBI Taxonomy" id="3483"/>
    <lineage>
        <taxon>Eukaryota</taxon>
        <taxon>Viridiplantae</taxon>
        <taxon>Streptophyta</taxon>
        <taxon>Embryophyta</taxon>
        <taxon>Tracheophyta</taxon>
        <taxon>Spermatophyta</taxon>
        <taxon>Magnoliopsida</taxon>
        <taxon>eudicotyledons</taxon>
        <taxon>Gunneridae</taxon>
        <taxon>Pentapetalae</taxon>
        <taxon>rosids</taxon>
        <taxon>fabids</taxon>
        <taxon>Rosales</taxon>
        <taxon>Cannabaceae</taxon>
        <taxon>Cannabis</taxon>
    </lineage>
</organism>
<dbReference type="EnsemblPlants" id="evm.model.ctgX1.20">
    <property type="protein sequence ID" value="cds.evm.model.ctgX1.20"/>
    <property type="gene ID" value="evm.TU.ctgX1.20"/>
</dbReference>
<feature type="transmembrane region" description="Helical" evidence="1">
    <location>
        <begin position="56"/>
        <end position="74"/>
    </location>
</feature>
<reference evidence="2" key="1">
    <citation type="submission" date="2021-03" db="UniProtKB">
        <authorList>
            <consortium name="EnsemblPlants"/>
        </authorList>
    </citation>
    <scope>IDENTIFICATION</scope>
</reference>
<dbReference type="Proteomes" id="UP000596661">
    <property type="component" value="Unassembled WGS sequence"/>
</dbReference>
<name>A0A803QRC6_CANSA</name>
<sequence>LGGPVQVGGPWSWSNFGFGWDLRPRSDVASGSLSRSKSLCLDDCRFRSPGRVSPPGLGLGLGFVLLLGFSVLVSPKTRHLTTGLFKTPVILIMKSRSGSMSRVS</sequence>
<protein>
    <submittedName>
        <fullName evidence="2">Uncharacterized protein</fullName>
    </submittedName>
</protein>
<proteinExistence type="predicted"/>
<evidence type="ECO:0000313" key="2">
    <source>
        <dbReference type="EnsemblPlants" id="cds.evm.model.ctgX1.20"/>
    </source>
</evidence>
<keyword evidence="3" id="KW-1185">Reference proteome</keyword>
<evidence type="ECO:0000256" key="1">
    <source>
        <dbReference type="SAM" id="Phobius"/>
    </source>
</evidence>
<accession>A0A803QRC6</accession>
<keyword evidence="1" id="KW-1133">Transmembrane helix</keyword>
<dbReference type="AlphaFoldDB" id="A0A803QRC6"/>
<dbReference type="Gramene" id="evm.model.ctgX1.20">
    <property type="protein sequence ID" value="cds.evm.model.ctgX1.20"/>
    <property type="gene ID" value="evm.TU.ctgX1.20"/>
</dbReference>
<evidence type="ECO:0000313" key="3">
    <source>
        <dbReference type="Proteomes" id="UP000596661"/>
    </source>
</evidence>
<keyword evidence="1" id="KW-0812">Transmembrane</keyword>